<gene>
    <name evidence="2" type="ORF">MHUMG1_09615</name>
</gene>
<dbReference type="EMBL" id="JACEFI010000028">
    <property type="protein sequence ID" value="KAH0592625.1"/>
    <property type="molecule type" value="Genomic_DNA"/>
</dbReference>
<comment type="caution">
    <text evidence="2">The sequence shown here is derived from an EMBL/GenBank/DDBJ whole genome shotgun (WGS) entry which is preliminary data.</text>
</comment>
<accession>A0A9P8M2R4</accession>
<dbReference type="Proteomes" id="UP000764110">
    <property type="component" value="Unassembled WGS sequence"/>
</dbReference>
<keyword evidence="3" id="KW-1185">Reference proteome</keyword>
<dbReference type="Pfam" id="PF11951">
    <property type="entry name" value="Fungal_trans_2"/>
    <property type="match status" value="1"/>
</dbReference>
<protein>
    <submittedName>
        <fullName evidence="2">Uncharacterized protein</fullName>
    </submittedName>
</protein>
<evidence type="ECO:0000313" key="2">
    <source>
        <dbReference type="EMBL" id="KAH0592625.1"/>
    </source>
</evidence>
<dbReference type="InterPro" id="IPR021858">
    <property type="entry name" value="Fun_TF"/>
</dbReference>
<name>A0A9P8M2R4_9HYPO</name>
<organism evidence="2 3">
    <name type="scientific">Metarhizium humberi</name>
    <dbReference type="NCBI Taxonomy" id="2596975"/>
    <lineage>
        <taxon>Eukaryota</taxon>
        <taxon>Fungi</taxon>
        <taxon>Dikarya</taxon>
        <taxon>Ascomycota</taxon>
        <taxon>Pezizomycotina</taxon>
        <taxon>Sordariomycetes</taxon>
        <taxon>Hypocreomycetidae</taxon>
        <taxon>Hypocreales</taxon>
        <taxon>Clavicipitaceae</taxon>
        <taxon>Metarhizium</taxon>
    </lineage>
</organism>
<dbReference type="AlphaFoldDB" id="A0A9P8M2R4"/>
<evidence type="ECO:0000256" key="1">
    <source>
        <dbReference type="ARBA" id="ARBA00023242"/>
    </source>
</evidence>
<reference evidence="2 3" key="1">
    <citation type="submission" date="2020-07" db="EMBL/GenBank/DDBJ databases">
        <title>Metarhizium humberi genome.</title>
        <authorList>
            <person name="Lysoe E."/>
        </authorList>
    </citation>
    <scope>NUCLEOTIDE SEQUENCE [LARGE SCALE GENOMIC DNA]</scope>
    <source>
        <strain evidence="2 3">ESALQ1638</strain>
    </source>
</reference>
<evidence type="ECO:0000313" key="3">
    <source>
        <dbReference type="Proteomes" id="UP000764110"/>
    </source>
</evidence>
<keyword evidence="1" id="KW-0539">Nucleus</keyword>
<proteinExistence type="predicted"/>
<sequence length="378" mass="42388">MHLLDATFHKQMKVDKYIIGPSFRDQHLQAFADHLNTGLIHLKDAFIACASVLVRDEKLQQLAVGQQVGFRRAAAAVASLRSSTVTVHRDHDLSVILILGVAMVTFAFHYDAGAPEPLCSYILGLVKSCCQDSQSLKRRLGDNGIAFLVCLLGTEIESCLIKCEVPTLQIRHHEIDQCVDRFIGLSLPMLAYYYDVCELAQHIRANRPKNCVQLDLQMQSSLKELESAIEKWQPTVPTDFLTGRFTPAEVTLMLTQSRVLRLTALLILHRLQHAYGSQDGKAISISSTILSELETALCLTGRSVPFAEMPHLAASFEVTHQKDRKDQLAKSDRIVDFSPHVCGEHKSWLVAFWTARDKLGSTRYIYWDDVQTCIEGKV</sequence>